<evidence type="ECO:0000256" key="3">
    <source>
        <dbReference type="ARBA" id="ARBA00023163"/>
    </source>
</evidence>
<proteinExistence type="predicted"/>
<protein>
    <submittedName>
        <fullName evidence="6">TetR/AcrR family transcriptional regulator</fullName>
    </submittedName>
</protein>
<evidence type="ECO:0000256" key="4">
    <source>
        <dbReference type="PROSITE-ProRule" id="PRU00335"/>
    </source>
</evidence>
<evidence type="ECO:0000256" key="1">
    <source>
        <dbReference type="ARBA" id="ARBA00023015"/>
    </source>
</evidence>
<gene>
    <name evidence="6" type="ORF">GCM10010468_08580</name>
</gene>
<dbReference type="Pfam" id="PF00440">
    <property type="entry name" value="TetR_N"/>
    <property type="match status" value="1"/>
</dbReference>
<evidence type="ECO:0000256" key="2">
    <source>
        <dbReference type="ARBA" id="ARBA00023125"/>
    </source>
</evidence>
<dbReference type="SUPFAM" id="SSF48498">
    <property type="entry name" value="Tetracyclin repressor-like, C-terminal domain"/>
    <property type="match status" value="1"/>
</dbReference>
<feature type="DNA-binding region" description="H-T-H motif" evidence="4">
    <location>
        <begin position="24"/>
        <end position="43"/>
    </location>
</feature>
<dbReference type="InterPro" id="IPR001647">
    <property type="entry name" value="HTH_TetR"/>
</dbReference>
<name>A0ABP6Q0A0_9ACTN</name>
<dbReference type="Proteomes" id="UP001501237">
    <property type="component" value="Unassembled WGS sequence"/>
</dbReference>
<organism evidence="6 7">
    <name type="scientific">Actinocorallia longicatena</name>
    <dbReference type="NCBI Taxonomy" id="111803"/>
    <lineage>
        <taxon>Bacteria</taxon>
        <taxon>Bacillati</taxon>
        <taxon>Actinomycetota</taxon>
        <taxon>Actinomycetes</taxon>
        <taxon>Streptosporangiales</taxon>
        <taxon>Thermomonosporaceae</taxon>
        <taxon>Actinocorallia</taxon>
    </lineage>
</organism>
<keyword evidence="1" id="KW-0805">Transcription regulation</keyword>
<dbReference type="Gene3D" id="1.10.357.10">
    <property type="entry name" value="Tetracycline Repressor, domain 2"/>
    <property type="match status" value="1"/>
</dbReference>
<feature type="domain" description="HTH tetR-type" evidence="5">
    <location>
        <begin position="1"/>
        <end position="61"/>
    </location>
</feature>
<reference evidence="7" key="1">
    <citation type="journal article" date="2019" name="Int. J. Syst. Evol. Microbiol.">
        <title>The Global Catalogue of Microorganisms (GCM) 10K type strain sequencing project: providing services to taxonomists for standard genome sequencing and annotation.</title>
        <authorList>
            <consortium name="The Broad Institute Genomics Platform"/>
            <consortium name="The Broad Institute Genome Sequencing Center for Infectious Disease"/>
            <person name="Wu L."/>
            <person name="Ma J."/>
        </authorList>
    </citation>
    <scope>NUCLEOTIDE SEQUENCE [LARGE SCALE GENOMIC DNA]</scope>
    <source>
        <strain evidence="7">JCM 9377</strain>
    </source>
</reference>
<dbReference type="InterPro" id="IPR050109">
    <property type="entry name" value="HTH-type_TetR-like_transc_reg"/>
</dbReference>
<evidence type="ECO:0000313" key="7">
    <source>
        <dbReference type="Proteomes" id="UP001501237"/>
    </source>
</evidence>
<sequence length="212" mass="22224">MGTRELLLEAALRRLAESGPEALQARKLAAEIGASTMAVYTHFGNMTGLVQAIAAEGYDRFAAHLSAVPRTGDPVADLTAMGLAYRDFALANAHLYGVMFGTTEPGGHRLRAPDLTEADPLFLAGKEAFSLLVAAVERAGETGRLEGESAVEVAAQIWSVAHGYCLLELAGYFGPDGEGVRSVLLPLCRKLLVGSGDAPEAARASVERAAND</sequence>
<comment type="caution">
    <text evidence="6">The sequence shown here is derived from an EMBL/GenBank/DDBJ whole genome shotgun (WGS) entry which is preliminary data.</text>
</comment>
<dbReference type="InterPro" id="IPR025996">
    <property type="entry name" value="MT1864/Rv1816-like_C"/>
</dbReference>
<dbReference type="InterPro" id="IPR036271">
    <property type="entry name" value="Tet_transcr_reg_TetR-rel_C_sf"/>
</dbReference>
<evidence type="ECO:0000313" key="6">
    <source>
        <dbReference type="EMBL" id="GAA3197431.1"/>
    </source>
</evidence>
<keyword evidence="2 4" id="KW-0238">DNA-binding</keyword>
<dbReference type="EMBL" id="BAAAUV010000002">
    <property type="protein sequence ID" value="GAA3197431.1"/>
    <property type="molecule type" value="Genomic_DNA"/>
</dbReference>
<keyword evidence="3" id="KW-0804">Transcription</keyword>
<dbReference type="PROSITE" id="PS50977">
    <property type="entry name" value="HTH_TETR_2"/>
    <property type="match status" value="1"/>
</dbReference>
<dbReference type="InterPro" id="IPR009057">
    <property type="entry name" value="Homeodomain-like_sf"/>
</dbReference>
<dbReference type="SUPFAM" id="SSF46689">
    <property type="entry name" value="Homeodomain-like"/>
    <property type="match status" value="1"/>
</dbReference>
<dbReference type="PANTHER" id="PTHR30055">
    <property type="entry name" value="HTH-TYPE TRANSCRIPTIONAL REGULATOR RUTR"/>
    <property type="match status" value="1"/>
</dbReference>
<dbReference type="PANTHER" id="PTHR30055:SF209">
    <property type="entry name" value="POSSIBLE TRANSCRIPTIONAL REGULATORY PROTEIN (PROBABLY TETR-FAMILY)"/>
    <property type="match status" value="1"/>
</dbReference>
<dbReference type="Pfam" id="PF13305">
    <property type="entry name" value="TetR_C_33"/>
    <property type="match status" value="1"/>
</dbReference>
<evidence type="ECO:0000259" key="5">
    <source>
        <dbReference type="PROSITE" id="PS50977"/>
    </source>
</evidence>
<keyword evidence="7" id="KW-1185">Reference proteome</keyword>
<dbReference type="RefSeq" id="WP_344822346.1">
    <property type="nucleotide sequence ID" value="NZ_BAAAUV010000002.1"/>
</dbReference>
<accession>A0ABP6Q0A0</accession>